<proteinExistence type="predicted"/>
<dbReference type="InterPro" id="IPR032527">
    <property type="entry name" value="DUF4959"/>
</dbReference>
<dbReference type="Proteomes" id="UP001325680">
    <property type="component" value="Chromosome"/>
</dbReference>
<dbReference type="Pfam" id="PF17166">
    <property type="entry name" value="DUF5126"/>
    <property type="match status" value="1"/>
</dbReference>
<dbReference type="InterPro" id="IPR008979">
    <property type="entry name" value="Galactose-bd-like_sf"/>
</dbReference>
<feature type="domain" description="DUF4959" evidence="2">
    <location>
        <begin position="20"/>
        <end position="125"/>
    </location>
</feature>
<keyword evidence="6" id="KW-1185">Reference proteome</keyword>
<dbReference type="InterPro" id="IPR033431">
    <property type="entry name" value="DUF5126"/>
</dbReference>
<accession>A0ABZ0W6H5</accession>
<gene>
    <name evidence="5" type="ORF">U0035_00090</name>
</gene>
<evidence type="ECO:0000259" key="4">
    <source>
        <dbReference type="Pfam" id="PF17166"/>
    </source>
</evidence>
<dbReference type="RefSeq" id="WP_162817889.1">
    <property type="nucleotide sequence ID" value="NZ_CP139960.1"/>
</dbReference>
<dbReference type="InterPro" id="IPR032164">
    <property type="entry name" value="DUF5000"/>
</dbReference>
<dbReference type="PROSITE" id="PS51257">
    <property type="entry name" value="PROKAR_LIPOPROTEIN"/>
    <property type="match status" value="1"/>
</dbReference>
<feature type="chain" id="PRO_5047156609" evidence="1">
    <location>
        <begin position="24"/>
        <end position="405"/>
    </location>
</feature>
<dbReference type="EMBL" id="CP139960">
    <property type="protein sequence ID" value="WQD38544.1"/>
    <property type="molecule type" value="Genomic_DNA"/>
</dbReference>
<sequence length="405" mass="45837">MMKRKYQLLIGVLLLLVAFSCNRNEEYIDYTDANAPAPAQVSNVTVIPKSGGAHLVYKVPKDPNLRYVKAVWETAAGSKWEVKASYYTDTLKVEGFGDTNEYDVKLYSVGKNEKESEPLVVKIKPLQPVIQSAYESLQVAGTFGGINVKLQNPERASLAVVIMQDTLNNGNYAELTTYYTAADNVNFSIRGMDTTEKKIAVLLRDRWNNKTIQKKADIKPWFEKLIDKVSWQALELPGDNYEFVENYPLRKIFDGGFGYCCLFATRTYQLPQTFTIDLGKPVAISRMRMWPHLDAAYGGSHPKDFEIWGSNSVNPDGDYVDLANKIYRDNWQKIGTFKSFKPSGEGPVTAEDRDYALNRGEEFEFEAGIPTVRYIRFKTLNTWGISSGQTQIVIQELTLWGQEGQ</sequence>
<feature type="domain" description="DUF5000" evidence="3">
    <location>
        <begin position="265"/>
        <end position="401"/>
    </location>
</feature>
<keyword evidence="1" id="KW-0732">Signal</keyword>
<evidence type="ECO:0000259" key="3">
    <source>
        <dbReference type="Pfam" id="PF16391"/>
    </source>
</evidence>
<evidence type="ECO:0000259" key="2">
    <source>
        <dbReference type="Pfam" id="PF16323"/>
    </source>
</evidence>
<evidence type="ECO:0000313" key="5">
    <source>
        <dbReference type="EMBL" id="WQD38544.1"/>
    </source>
</evidence>
<dbReference type="Pfam" id="PF16323">
    <property type="entry name" value="DUF4959"/>
    <property type="match status" value="1"/>
</dbReference>
<feature type="signal peptide" evidence="1">
    <location>
        <begin position="1"/>
        <end position="23"/>
    </location>
</feature>
<feature type="domain" description="DUF5126" evidence="4">
    <location>
        <begin position="126"/>
        <end position="228"/>
    </location>
</feature>
<protein>
    <submittedName>
        <fullName evidence="5">DUF4959 domain-containing protein</fullName>
    </submittedName>
</protein>
<name>A0ABZ0W6H5_9BACT</name>
<evidence type="ECO:0000313" key="6">
    <source>
        <dbReference type="Proteomes" id="UP001325680"/>
    </source>
</evidence>
<dbReference type="Gene3D" id="2.60.120.260">
    <property type="entry name" value="Galactose-binding domain-like"/>
    <property type="match status" value="1"/>
</dbReference>
<organism evidence="5 6">
    <name type="scientific">Niabella yanshanensis</name>
    <dbReference type="NCBI Taxonomy" id="577386"/>
    <lineage>
        <taxon>Bacteria</taxon>
        <taxon>Pseudomonadati</taxon>
        <taxon>Bacteroidota</taxon>
        <taxon>Chitinophagia</taxon>
        <taxon>Chitinophagales</taxon>
        <taxon>Chitinophagaceae</taxon>
        <taxon>Niabella</taxon>
    </lineage>
</organism>
<evidence type="ECO:0000256" key="1">
    <source>
        <dbReference type="SAM" id="SignalP"/>
    </source>
</evidence>
<dbReference type="Pfam" id="PF16391">
    <property type="entry name" value="DUF5000"/>
    <property type="match status" value="1"/>
</dbReference>
<reference evidence="5 6" key="1">
    <citation type="submission" date="2023-12" db="EMBL/GenBank/DDBJ databases">
        <title>Genome sequencing and assembly of bacterial species from a model synthetic community.</title>
        <authorList>
            <person name="Hogle S.L."/>
        </authorList>
    </citation>
    <scope>NUCLEOTIDE SEQUENCE [LARGE SCALE GENOMIC DNA]</scope>
    <source>
        <strain evidence="5 6">HAMBI_3031</strain>
    </source>
</reference>
<dbReference type="SUPFAM" id="SSF49785">
    <property type="entry name" value="Galactose-binding domain-like"/>
    <property type="match status" value="1"/>
</dbReference>